<comment type="caution">
    <text evidence="1">The sequence shown here is derived from an EMBL/GenBank/DDBJ whole genome shotgun (WGS) entry which is preliminary data.</text>
</comment>
<proteinExistence type="predicted"/>
<protein>
    <submittedName>
        <fullName evidence="1">Uncharacterized protein</fullName>
    </submittedName>
</protein>
<evidence type="ECO:0000313" key="2">
    <source>
        <dbReference type="Proteomes" id="UP000499080"/>
    </source>
</evidence>
<name>A0A4Y2BRJ6_ARAVE</name>
<dbReference type="EMBL" id="BGPR01000097">
    <property type="protein sequence ID" value="GBL93814.1"/>
    <property type="molecule type" value="Genomic_DNA"/>
</dbReference>
<reference evidence="1 2" key="1">
    <citation type="journal article" date="2019" name="Sci. Rep.">
        <title>Orb-weaving spider Araneus ventricosus genome elucidates the spidroin gene catalogue.</title>
        <authorList>
            <person name="Kono N."/>
            <person name="Nakamura H."/>
            <person name="Ohtoshi R."/>
            <person name="Moran D.A.P."/>
            <person name="Shinohara A."/>
            <person name="Yoshida Y."/>
            <person name="Fujiwara M."/>
            <person name="Mori M."/>
            <person name="Tomita M."/>
            <person name="Arakawa K."/>
        </authorList>
    </citation>
    <scope>NUCLEOTIDE SEQUENCE [LARGE SCALE GENOMIC DNA]</scope>
</reference>
<dbReference type="Proteomes" id="UP000499080">
    <property type="component" value="Unassembled WGS sequence"/>
</dbReference>
<keyword evidence="2" id="KW-1185">Reference proteome</keyword>
<sequence length="95" mass="10468">MTNLLQVRHVVTSKLALTCCKLVSHLHSCRVDLAASSASFLQTKIAIWVKAFLRKPCGNGFRNGLSGNAFVDSLWKVKWQPSMLSGIPPCLMPLQ</sequence>
<dbReference type="AlphaFoldDB" id="A0A4Y2BRJ6"/>
<gene>
    <name evidence="1" type="ORF">AVEN_153590_1</name>
</gene>
<accession>A0A4Y2BRJ6</accession>
<evidence type="ECO:0000313" key="1">
    <source>
        <dbReference type="EMBL" id="GBL93814.1"/>
    </source>
</evidence>
<organism evidence="1 2">
    <name type="scientific">Araneus ventricosus</name>
    <name type="common">Orbweaver spider</name>
    <name type="synonym">Epeira ventricosa</name>
    <dbReference type="NCBI Taxonomy" id="182803"/>
    <lineage>
        <taxon>Eukaryota</taxon>
        <taxon>Metazoa</taxon>
        <taxon>Ecdysozoa</taxon>
        <taxon>Arthropoda</taxon>
        <taxon>Chelicerata</taxon>
        <taxon>Arachnida</taxon>
        <taxon>Araneae</taxon>
        <taxon>Araneomorphae</taxon>
        <taxon>Entelegynae</taxon>
        <taxon>Araneoidea</taxon>
        <taxon>Araneidae</taxon>
        <taxon>Araneus</taxon>
    </lineage>
</organism>